<dbReference type="Gene3D" id="2.60.120.260">
    <property type="entry name" value="Galactose-binding domain-like"/>
    <property type="match status" value="1"/>
</dbReference>
<keyword evidence="9" id="KW-1185">Reference proteome</keyword>
<evidence type="ECO:0000256" key="2">
    <source>
        <dbReference type="ARBA" id="ARBA00007401"/>
    </source>
</evidence>
<evidence type="ECO:0000313" key="8">
    <source>
        <dbReference type="EMBL" id="GMA87743.1"/>
    </source>
</evidence>
<dbReference type="Pfam" id="PF02837">
    <property type="entry name" value="Glyco_hydro_2_N"/>
    <property type="match status" value="1"/>
</dbReference>
<proteinExistence type="inferred from homology"/>
<protein>
    <recommendedName>
        <fullName evidence="3">beta-galactosidase</fullName>
        <ecNumber evidence="3">3.2.1.23</ecNumber>
    </recommendedName>
</protein>
<dbReference type="PANTHER" id="PTHR46323:SF2">
    <property type="entry name" value="BETA-GALACTOSIDASE"/>
    <property type="match status" value="1"/>
</dbReference>
<evidence type="ECO:0000256" key="5">
    <source>
        <dbReference type="ARBA" id="ARBA00023295"/>
    </source>
</evidence>
<evidence type="ECO:0000256" key="4">
    <source>
        <dbReference type="ARBA" id="ARBA00022801"/>
    </source>
</evidence>
<keyword evidence="4" id="KW-0378">Hydrolase</keyword>
<feature type="region of interest" description="Disordered" evidence="6">
    <location>
        <begin position="142"/>
        <end position="178"/>
    </location>
</feature>
<dbReference type="PANTHER" id="PTHR46323">
    <property type="entry name" value="BETA-GALACTOSIDASE"/>
    <property type="match status" value="1"/>
</dbReference>
<gene>
    <name evidence="8" type="ORF">GCM10025868_29930</name>
</gene>
<evidence type="ECO:0000256" key="6">
    <source>
        <dbReference type="SAM" id="MobiDB-lite"/>
    </source>
</evidence>
<comment type="similarity">
    <text evidence="2">Belongs to the glycosyl hydrolase 2 family.</text>
</comment>
<sequence>MPDANPTADHRRTFEPPADWPARGRTVVRFEGVESCARVWLNGVELGFHTGSRLTSEYDVTEVLQPGRNVLAVRVHQWSGATYAEDQDQWWLPGVFRPVTLRHLPDAGVDDVFVRAGYDHEAGTGSLDVECVMGVRLQVPEPGPGRRACRRAAGTSGRATSGRSSPGRPRCRGCTTRR</sequence>
<comment type="caution">
    <text evidence="8">The sequence shown here is derived from an EMBL/GenBank/DDBJ whole genome shotgun (WGS) entry which is preliminary data.</text>
</comment>
<accession>A0ABQ6JHR1</accession>
<dbReference type="InterPro" id="IPR008979">
    <property type="entry name" value="Galactose-bd-like_sf"/>
</dbReference>
<evidence type="ECO:0000256" key="1">
    <source>
        <dbReference type="ARBA" id="ARBA00001412"/>
    </source>
</evidence>
<feature type="domain" description="Glycosyl hydrolases family 2 sugar binding" evidence="7">
    <location>
        <begin position="2"/>
        <end position="105"/>
    </location>
</feature>
<feature type="compositionally biased region" description="Basic residues" evidence="6">
    <location>
        <begin position="169"/>
        <end position="178"/>
    </location>
</feature>
<dbReference type="InterPro" id="IPR006104">
    <property type="entry name" value="Glyco_hydro_2_N"/>
</dbReference>
<keyword evidence="5" id="KW-0326">Glycosidase</keyword>
<name>A0ABQ6JHR1_9ACTN</name>
<dbReference type="InterPro" id="IPR050347">
    <property type="entry name" value="Bact_Beta-galactosidase"/>
</dbReference>
<dbReference type="Proteomes" id="UP001157017">
    <property type="component" value="Unassembled WGS sequence"/>
</dbReference>
<evidence type="ECO:0000313" key="9">
    <source>
        <dbReference type="Proteomes" id="UP001157017"/>
    </source>
</evidence>
<evidence type="ECO:0000259" key="7">
    <source>
        <dbReference type="Pfam" id="PF02837"/>
    </source>
</evidence>
<reference evidence="9" key="1">
    <citation type="journal article" date="2019" name="Int. J. Syst. Evol. Microbiol.">
        <title>The Global Catalogue of Microorganisms (GCM) 10K type strain sequencing project: providing services to taxonomists for standard genome sequencing and annotation.</title>
        <authorList>
            <consortium name="The Broad Institute Genomics Platform"/>
            <consortium name="The Broad Institute Genome Sequencing Center for Infectious Disease"/>
            <person name="Wu L."/>
            <person name="Ma J."/>
        </authorList>
    </citation>
    <scope>NUCLEOTIDE SEQUENCE [LARGE SCALE GENOMIC DNA]</scope>
    <source>
        <strain evidence="9">NBRC 108730</strain>
    </source>
</reference>
<dbReference type="EC" id="3.2.1.23" evidence="3"/>
<feature type="compositionally biased region" description="Low complexity" evidence="6">
    <location>
        <begin position="151"/>
        <end position="168"/>
    </location>
</feature>
<evidence type="ECO:0000256" key="3">
    <source>
        <dbReference type="ARBA" id="ARBA00012756"/>
    </source>
</evidence>
<dbReference type="SUPFAM" id="SSF49785">
    <property type="entry name" value="Galactose-binding domain-like"/>
    <property type="match status" value="1"/>
</dbReference>
<organism evidence="8 9">
    <name type="scientific">Angustibacter aerolatus</name>
    <dbReference type="NCBI Taxonomy" id="1162965"/>
    <lineage>
        <taxon>Bacteria</taxon>
        <taxon>Bacillati</taxon>
        <taxon>Actinomycetota</taxon>
        <taxon>Actinomycetes</taxon>
        <taxon>Kineosporiales</taxon>
        <taxon>Kineosporiaceae</taxon>
    </lineage>
</organism>
<dbReference type="EMBL" id="BSUZ01000001">
    <property type="protein sequence ID" value="GMA87743.1"/>
    <property type="molecule type" value="Genomic_DNA"/>
</dbReference>
<comment type="catalytic activity">
    <reaction evidence="1">
        <text>Hydrolysis of terminal non-reducing beta-D-galactose residues in beta-D-galactosides.</text>
        <dbReference type="EC" id="3.2.1.23"/>
    </reaction>
</comment>